<evidence type="ECO:0000259" key="9">
    <source>
        <dbReference type="Pfam" id="PF00892"/>
    </source>
</evidence>
<dbReference type="InterPro" id="IPR000620">
    <property type="entry name" value="EamA_dom"/>
</dbReference>
<dbReference type="InterPro" id="IPR004626">
    <property type="entry name" value="RarD"/>
</dbReference>
<dbReference type="NCBIfam" id="TIGR00688">
    <property type="entry name" value="rarD"/>
    <property type="match status" value="1"/>
</dbReference>
<keyword evidence="6 8" id="KW-1133">Transmembrane helix</keyword>
<comment type="similarity">
    <text evidence="2">Belongs to the EamA transporter family.</text>
</comment>
<keyword evidence="7 8" id="KW-0472">Membrane</keyword>
<feature type="transmembrane region" description="Helical" evidence="8">
    <location>
        <begin position="241"/>
        <end position="260"/>
    </location>
</feature>
<feature type="domain" description="EamA" evidence="9">
    <location>
        <begin position="9"/>
        <end position="142"/>
    </location>
</feature>
<evidence type="ECO:0000256" key="6">
    <source>
        <dbReference type="ARBA" id="ARBA00022989"/>
    </source>
</evidence>
<feature type="transmembrane region" description="Helical" evidence="8">
    <location>
        <begin position="212"/>
        <end position="229"/>
    </location>
</feature>
<dbReference type="RefSeq" id="WP_284936643.1">
    <property type="nucleotide sequence ID" value="NZ_JANURM010000001.1"/>
</dbReference>
<evidence type="ECO:0000256" key="7">
    <source>
        <dbReference type="ARBA" id="ARBA00023136"/>
    </source>
</evidence>
<dbReference type="PANTHER" id="PTHR22911:SF137">
    <property type="entry name" value="SOLUTE CARRIER FAMILY 35 MEMBER G2-RELATED"/>
    <property type="match status" value="1"/>
</dbReference>
<feature type="transmembrane region" description="Helical" evidence="8">
    <location>
        <begin position="12"/>
        <end position="31"/>
    </location>
</feature>
<feature type="transmembrane region" description="Helical" evidence="8">
    <location>
        <begin position="129"/>
        <end position="146"/>
    </location>
</feature>
<feature type="transmembrane region" description="Helical" evidence="8">
    <location>
        <begin position="73"/>
        <end position="93"/>
    </location>
</feature>
<dbReference type="InterPro" id="IPR037185">
    <property type="entry name" value="EmrE-like"/>
</dbReference>
<keyword evidence="5 8" id="KW-0812">Transmembrane</keyword>
<name>A0ABT7HLN3_9BACT</name>
<organism evidence="10 12">
    <name type="scientific">Campylobacter gastrosuis</name>
    <dbReference type="NCBI Taxonomy" id="2974576"/>
    <lineage>
        <taxon>Bacteria</taxon>
        <taxon>Pseudomonadati</taxon>
        <taxon>Campylobacterota</taxon>
        <taxon>Epsilonproteobacteria</taxon>
        <taxon>Campylobacterales</taxon>
        <taxon>Campylobacteraceae</taxon>
        <taxon>Campylobacter</taxon>
    </lineage>
</organism>
<reference evidence="10" key="2">
    <citation type="journal article" date="2023" name="Microorganisms">
        <title>Isolation and Genomic Characteristics of Cat-Borne Campylobacter felis sp. nov. and Sheep-Borne Campylobacter ovis sp. nov.</title>
        <authorList>
            <person name="Wang H."/>
            <person name="Li Y."/>
            <person name="Gu Y."/>
            <person name="Zhou G."/>
            <person name="Chen X."/>
            <person name="Zhang X."/>
            <person name="Shao Z."/>
            <person name="Zhang J."/>
            <person name="Zhang M."/>
        </authorList>
    </citation>
    <scope>NUCLEOTIDE SEQUENCE</scope>
    <source>
        <strain evidence="10">PS10</strain>
    </source>
</reference>
<dbReference type="EMBL" id="JANURM010000001">
    <property type="protein sequence ID" value="MDL0087891.1"/>
    <property type="molecule type" value="Genomic_DNA"/>
</dbReference>
<keyword evidence="4" id="KW-1003">Cell membrane</keyword>
<comment type="subcellular location">
    <subcellularLocation>
        <location evidence="1">Cell membrane</location>
        <topology evidence="1">Multi-pass membrane protein</topology>
    </subcellularLocation>
</comment>
<protein>
    <submittedName>
        <fullName evidence="10">EamA family transporter RarD</fullName>
    </submittedName>
</protein>
<evidence type="ECO:0000313" key="12">
    <source>
        <dbReference type="Proteomes" id="UP001173801"/>
    </source>
</evidence>
<keyword evidence="12" id="KW-1185">Reference proteome</keyword>
<feature type="transmembrane region" description="Helical" evidence="8">
    <location>
        <begin position="266"/>
        <end position="288"/>
    </location>
</feature>
<accession>A0ABT7HLN3</accession>
<dbReference type="EMBL" id="JANURM010000001">
    <property type="protein sequence ID" value="MDL0088102.1"/>
    <property type="molecule type" value="Genomic_DNA"/>
</dbReference>
<feature type="transmembrane region" description="Helical" evidence="8">
    <location>
        <begin position="180"/>
        <end position="200"/>
    </location>
</feature>
<keyword evidence="3" id="KW-0813">Transport</keyword>
<evidence type="ECO:0000256" key="2">
    <source>
        <dbReference type="ARBA" id="ARBA00007362"/>
    </source>
</evidence>
<dbReference type="Pfam" id="PF00892">
    <property type="entry name" value="EamA"/>
    <property type="match status" value="1"/>
</dbReference>
<evidence type="ECO:0000256" key="4">
    <source>
        <dbReference type="ARBA" id="ARBA00022475"/>
    </source>
</evidence>
<feature type="transmembrane region" description="Helical" evidence="8">
    <location>
        <begin position="43"/>
        <end position="61"/>
    </location>
</feature>
<comment type="caution">
    <text evidence="10">The sequence shown here is derived from an EMBL/GenBank/DDBJ whole genome shotgun (WGS) entry which is preliminary data.</text>
</comment>
<dbReference type="PANTHER" id="PTHR22911">
    <property type="entry name" value="ACYL-MALONYL CONDENSING ENZYME-RELATED"/>
    <property type="match status" value="1"/>
</dbReference>
<reference evidence="10" key="1">
    <citation type="submission" date="2022-08" db="EMBL/GenBank/DDBJ databases">
        <authorList>
            <person name="Wang H."/>
        </authorList>
    </citation>
    <scope>NUCLEOTIDE SEQUENCE</scope>
    <source>
        <strain evidence="10">PS10</strain>
    </source>
</reference>
<sequence length="295" mass="33503">MNYKDEATKGFFLAIGAFVIWGVFPIFFKLFQGVSAWEILIHRIIWSVVCMAMFFYFTGGFEQIKALISNKKTLNLLFLSGVMISLNWLIYVYAVSNSRILEASLGYFMNPLVNIFVGFLVFKEQITPCGKAGIFIVFLAILTQIYGIGDLPFISLMLPLSFAIYIGIRKFIKVAAMQGLFIETLLVFPISMAYFFYLFAIDQNHFKADFNGFLMICSGIVTIIPLVMFNAATTRMKLTTLAYVQYLSPTLSMLVAVVIFNEELQTYKLISFCLIWTAIALISIESAINLRKDKR</sequence>
<evidence type="ECO:0000256" key="8">
    <source>
        <dbReference type="SAM" id="Phobius"/>
    </source>
</evidence>
<proteinExistence type="inferred from homology"/>
<evidence type="ECO:0000256" key="1">
    <source>
        <dbReference type="ARBA" id="ARBA00004651"/>
    </source>
</evidence>
<gene>
    <name evidence="10" type="primary">rarD</name>
    <name evidence="10" type="ORF">NYG85_00685</name>
    <name evidence="11" type="ORF">NYG85_01760</name>
</gene>
<evidence type="ECO:0000256" key="5">
    <source>
        <dbReference type="ARBA" id="ARBA00022692"/>
    </source>
</evidence>
<evidence type="ECO:0000256" key="3">
    <source>
        <dbReference type="ARBA" id="ARBA00022448"/>
    </source>
</evidence>
<dbReference type="SUPFAM" id="SSF103481">
    <property type="entry name" value="Multidrug resistance efflux transporter EmrE"/>
    <property type="match status" value="2"/>
</dbReference>
<feature type="transmembrane region" description="Helical" evidence="8">
    <location>
        <begin position="105"/>
        <end position="122"/>
    </location>
</feature>
<dbReference type="Proteomes" id="UP001173801">
    <property type="component" value="Unassembled WGS sequence"/>
</dbReference>
<feature type="transmembrane region" description="Helical" evidence="8">
    <location>
        <begin position="152"/>
        <end position="168"/>
    </location>
</feature>
<evidence type="ECO:0000313" key="11">
    <source>
        <dbReference type="EMBL" id="MDL0088102.1"/>
    </source>
</evidence>
<evidence type="ECO:0000313" key="10">
    <source>
        <dbReference type="EMBL" id="MDL0087891.1"/>
    </source>
</evidence>